<reference evidence="1 2" key="1">
    <citation type="submission" date="2017-06" db="EMBL/GenBank/DDBJ databases">
        <title>Cultured bacterium strain Saccharothrix yanglingensis Hhs.015.</title>
        <authorList>
            <person name="Xia Y."/>
        </authorList>
    </citation>
    <scope>NUCLEOTIDE SEQUENCE [LARGE SCALE GENOMIC DNA]</scope>
    <source>
        <strain evidence="1 2">Hhs.015</strain>
    </source>
</reference>
<keyword evidence="2" id="KW-1185">Reference proteome</keyword>
<evidence type="ECO:0000313" key="2">
    <source>
        <dbReference type="Proteomes" id="UP001225605"/>
    </source>
</evidence>
<organism evidence="1 2">
    <name type="scientific">Saccharothrix yanglingensis</name>
    <dbReference type="NCBI Taxonomy" id="659496"/>
    <lineage>
        <taxon>Bacteria</taxon>
        <taxon>Bacillati</taxon>
        <taxon>Actinomycetota</taxon>
        <taxon>Actinomycetes</taxon>
        <taxon>Pseudonocardiales</taxon>
        <taxon>Pseudonocardiaceae</taxon>
        <taxon>Saccharothrix</taxon>
    </lineage>
</organism>
<protein>
    <submittedName>
        <fullName evidence="1">Uncharacterized protein</fullName>
    </submittedName>
</protein>
<proteinExistence type="predicted"/>
<accession>A0ABU0X0Q8</accession>
<comment type="caution">
    <text evidence="1">The sequence shown here is derived from an EMBL/GenBank/DDBJ whole genome shotgun (WGS) entry which is preliminary data.</text>
</comment>
<sequence>MTAPVRGTDRYWASMDKVAADFVLALREGGRDDEEWVRVVGDAHGPDGLVDLVALLLRHLHLSYPGLARTPGGGVDLDALVVTKEDAVSVLLDASEWARADGEAVPDVGHITLADRMAAAAERVCPVVQAALDAAAASPNAWSVTPVRRVLDDLDRDPYSITRTLALVADAITTAARRTSG</sequence>
<gene>
    <name evidence="1" type="ORF">CKY47_14570</name>
</gene>
<evidence type="ECO:0000313" key="1">
    <source>
        <dbReference type="EMBL" id="MDQ2585182.1"/>
    </source>
</evidence>
<dbReference type="Proteomes" id="UP001225605">
    <property type="component" value="Unassembled WGS sequence"/>
</dbReference>
<dbReference type="RefSeq" id="WP_306746354.1">
    <property type="nucleotide sequence ID" value="NZ_NSDM01000005.1"/>
</dbReference>
<name>A0ABU0X0Q8_9PSEU</name>
<dbReference type="EMBL" id="NSDM01000005">
    <property type="protein sequence ID" value="MDQ2585182.1"/>
    <property type="molecule type" value="Genomic_DNA"/>
</dbReference>